<evidence type="ECO:0000259" key="1">
    <source>
        <dbReference type="Pfam" id="PF04321"/>
    </source>
</evidence>
<dbReference type="Pfam" id="PF04321">
    <property type="entry name" value="RmlD_sub_bind"/>
    <property type="match status" value="1"/>
</dbReference>
<comment type="caution">
    <text evidence="2">The sequence shown here is derived from an EMBL/GenBank/DDBJ whole genome shotgun (WGS) entry which is preliminary data.</text>
</comment>
<dbReference type="Gene3D" id="3.40.50.720">
    <property type="entry name" value="NAD(P)-binding Rossmann-like Domain"/>
    <property type="match status" value="1"/>
</dbReference>
<dbReference type="InterPro" id="IPR036291">
    <property type="entry name" value="NAD(P)-bd_dom_sf"/>
</dbReference>
<dbReference type="GO" id="GO:0005829">
    <property type="term" value="C:cytosol"/>
    <property type="evidence" value="ECO:0007669"/>
    <property type="project" value="TreeGrafter"/>
</dbReference>
<dbReference type="PANTHER" id="PTHR10491">
    <property type="entry name" value="DTDP-4-DEHYDRORHAMNOSE REDUCTASE"/>
    <property type="match status" value="1"/>
</dbReference>
<dbReference type="GO" id="GO:0019305">
    <property type="term" value="P:dTDP-rhamnose biosynthetic process"/>
    <property type="evidence" value="ECO:0007669"/>
    <property type="project" value="TreeGrafter"/>
</dbReference>
<dbReference type="EC" id="1.1.1.133" evidence="2"/>
<dbReference type="InterPro" id="IPR005913">
    <property type="entry name" value="dTDP_dehydrorham_reduct"/>
</dbReference>
<feature type="domain" description="RmlD-like substrate binding" evidence="1">
    <location>
        <begin position="3"/>
        <end position="294"/>
    </location>
</feature>
<gene>
    <name evidence="2" type="primary">rmlD_5</name>
    <name evidence="2" type="ORF">GALL_173020</name>
</gene>
<proteinExistence type="predicted"/>
<dbReference type="EMBL" id="MLJW01000093">
    <property type="protein sequence ID" value="OIR00612.1"/>
    <property type="molecule type" value="Genomic_DNA"/>
</dbReference>
<name>A0A1J5SG04_9ZZZZ</name>
<accession>A0A1J5SG04</accession>
<dbReference type="SUPFAM" id="SSF51735">
    <property type="entry name" value="NAD(P)-binding Rossmann-fold domains"/>
    <property type="match status" value="1"/>
</dbReference>
<keyword evidence="2" id="KW-0560">Oxidoreductase</keyword>
<dbReference type="PANTHER" id="PTHR10491:SF4">
    <property type="entry name" value="METHIONINE ADENOSYLTRANSFERASE 2 SUBUNIT BETA"/>
    <property type="match status" value="1"/>
</dbReference>
<evidence type="ECO:0000313" key="2">
    <source>
        <dbReference type="EMBL" id="OIR00612.1"/>
    </source>
</evidence>
<dbReference type="CDD" id="cd05254">
    <property type="entry name" value="dTDP_HR_like_SDR_e"/>
    <property type="match status" value="1"/>
</dbReference>
<dbReference type="AlphaFoldDB" id="A0A1J5SG04"/>
<dbReference type="InterPro" id="IPR029903">
    <property type="entry name" value="RmlD-like-bd"/>
</dbReference>
<protein>
    <submittedName>
        <fullName evidence="2">dTDP-4-dehydrorhamnose reductase</fullName>
        <ecNumber evidence="2">1.1.1.133</ecNumber>
    </submittedName>
</protein>
<organism evidence="2">
    <name type="scientific">mine drainage metagenome</name>
    <dbReference type="NCBI Taxonomy" id="410659"/>
    <lineage>
        <taxon>unclassified sequences</taxon>
        <taxon>metagenomes</taxon>
        <taxon>ecological metagenomes</taxon>
    </lineage>
</organism>
<dbReference type="GO" id="GO:0008831">
    <property type="term" value="F:dTDP-4-dehydrorhamnose reductase activity"/>
    <property type="evidence" value="ECO:0007669"/>
    <property type="project" value="UniProtKB-EC"/>
</dbReference>
<reference evidence="2" key="1">
    <citation type="submission" date="2016-10" db="EMBL/GenBank/DDBJ databases">
        <title>Sequence of Gallionella enrichment culture.</title>
        <authorList>
            <person name="Poehlein A."/>
            <person name="Muehling M."/>
            <person name="Daniel R."/>
        </authorList>
    </citation>
    <scope>NUCLEOTIDE SEQUENCE</scope>
</reference>
<sequence>METIFITGANGFLGQHLTQYFAFKNFNVIASGRGACRIAAKEKFKYAELDLTNRRAVKECLQLYRPSVIIHTAAMSKPDECNNNKEACLLNNVEATKNLIEASQSFSPHFIYISTDFVFGEDGPHDEENKPNPLNFYGETKLMAETLVAQTNLLNSIVRIVFIYGAIGEGMRPSFLHWVKNNLEQNKKIKVVSDQLRTPTYTIDICKGIETIIKQKASGVFHLAGKDILSPYQMAITVADVVGLDKSLIENVTSETFPEPVVRAKRSGLKISKAIHVLGYSPVSFEEGVRLTFEQRNKN</sequence>